<reference evidence="1 2" key="1">
    <citation type="submission" date="2021-06" db="EMBL/GenBank/DDBJ databases">
        <authorList>
            <person name="Palmer J.M."/>
        </authorList>
    </citation>
    <scope>NUCLEOTIDE SEQUENCE [LARGE SCALE GENOMIC DNA]</scope>
    <source>
        <strain evidence="1 2">XC_2019</strain>
        <tissue evidence="1">Muscle</tissue>
    </source>
</reference>
<dbReference type="EMBL" id="JAHRIN010008939">
    <property type="protein sequence ID" value="MEQ2194111.1"/>
    <property type="molecule type" value="Genomic_DNA"/>
</dbReference>
<evidence type="ECO:0000313" key="2">
    <source>
        <dbReference type="Proteomes" id="UP001434883"/>
    </source>
</evidence>
<comment type="caution">
    <text evidence="1">The sequence shown here is derived from an EMBL/GenBank/DDBJ whole genome shotgun (WGS) entry which is preliminary data.</text>
</comment>
<gene>
    <name evidence="1" type="ORF">XENOCAPTIV_023493</name>
</gene>
<name>A0ABV0QE66_9TELE</name>
<protein>
    <submittedName>
        <fullName evidence="1">Uncharacterized protein</fullName>
    </submittedName>
</protein>
<accession>A0ABV0QE66</accession>
<sequence>MMVYVNNRCCFLLSAAEREFYLSPGLHFVLIVPTQEIQNYCIMKKTLQIEVSLLNSSRSGLLFGNQANYNTSQCYSTAFSLFQRASPFCGSICTVLPAAKPSLSIFQTHSACNLCTVYNM</sequence>
<organism evidence="1 2">
    <name type="scientific">Xenoophorus captivus</name>
    <dbReference type="NCBI Taxonomy" id="1517983"/>
    <lineage>
        <taxon>Eukaryota</taxon>
        <taxon>Metazoa</taxon>
        <taxon>Chordata</taxon>
        <taxon>Craniata</taxon>
        <taxon>Vertebrata</taxon>
        <taxon>Euteleostomi</taxon>
        <taxon>Actinopterygii</taxon>
        <taxon>Neopterygii</taxon>
        <taxon>Teleostei</taxon>
        <taxon>Neoteleostei</taxon>
        <taxon>Acanthomorphata</taxon>
        <taxon>Ovalentaria</taxon>
        <taxon>Atherinomorphae</taxon>
        <taxon>Cyprinodontiformes</taxon>
        <taxon>Goodeidae</taxon>
        <taxon>Xenoophorus</taxon>
    </lineage>
</organism>
<dbReference type="Proteomes" id="UP001434883">
    <property type="component" value="Unassembled WGS sequence"/>
</dbReference>
<evidence type="ECO:0000313" key="1">
    <source>
        <dbReference type="EMBL" id="MEQ2194111.1"/>
    </source>
</evidence>
<proteinExistence type="predicted"/>
<keyword evidence="2" id="KW-1185">Reference proteome</keyword>